<feature type="compositionally biased region" description="Low complexity" evidence="5">
    <location>
        <begin position="452"/>
        <end position="464"/>
    </location>
</feature>
<name>A0A812XTP8_9DINO</name>
<feature type="region of interest" description="Disordered" evidence="5">
    <location>
        <begin position="838"/>
        <end position="953"/>
    </location>
</feature>
<evidence type="ECO:0000256" key="4">
    <source>
        <dbReference type="ARBA" id="ARBA00023242"/>
    </source>
</evidence>
<keyword evidence="4" id="KW-0539">Nucleus</keyword>
<dbReference type="Proteomes" id="UP000601435">
    <property type="component" value="Unassembled WGS sequence"/>
</dbReference>
<evidence type="ECO:0000313" key="7">
    <source>
        <dbReference type="EMBL" id="CAE7743485.1"/>
    </source>
</evidence>
<feature type="compositionally biased region" description="Pro residues" evidence="5">
    <location>
        <begin position="904"/>
        <end position="929"/>
    </location>
</feature>
<evidence type="ECO:0000256" key="5">
    <source>
        <dbReference type="SAM" id="MobiDB-lite"/>
    </source>
</evidence>
<dbReference type="GO" id="GO:0005634">
    <property type="term" value="C:nucleus"/>
    <property type="evidence" value="ECO:0007669"/>
    <property type="project" value="TreeGrafter"/>
</dbReference>
<keyword evidence="1" id="KW-0479">Metal-binding</keyword>
<comment type="caution">
    <text evidence="7">The sequence shown here is derived from an EMBL/GenBank/DDBJ whole genome shotgun (WGS) entry which is preliminary data.</text>
</comment>
<accession>A0A812XTP8</accession>
<evidence type="ECO:0000256" key="1">
    <source>
        <dbReference type="ARBA" id="ARBA00022723"/>
    </source>
</evidence>
<feature type="compositionally biased region" description="Low complexity" evidence="5">
    <location>
        <begin position="893"/>
        <end position="903"/>
    </location>
</feature>
<dbReference type="CDD" id="cd23767">
    <property type="entry name" value="IQCD"/>
    <property type="match status" value="1"/>
</dbReference>
<dbReference type="PROSITE" id="PS50096">
    <property type="entry name" value="IQ"/>
    <property type="match status" value="1"/>
</dbReference>
<organism evidence="7 8">
    <name type="scientific">Symbiodinium necroappetens</name>
    <dbReference type="NCBI Taxonomy" id="1628268"/>
    <lineage>
        <taxon>Eukaryota</taxon>
        <taxon>Sar</taxon>
        <taxon>Alveolata</taxon>
        <taxon>Dinophyceae</taxon>
        <taxon>Suessiales</taxon>
        <taxon>Symbiodiniaceae</taxon>
        <taxon>Symbiodinium</taxon>
    </lineage>
</organism>
<feature type="region of interest" description="Disordered" evidence="5">
    <location>
        <begin position="153"/>
        <end position="190"/>
    </location>
</feature>
<feature type="region of interest" description="Disordered" evidence="5">
    <location>
        <begin position="451"/>
        <end position="487"/>
    </location>
</feature>
<dbReference type="EMBL" id="CAJNJA010038109">
    <property type="protein sequence ID" value="CAE7743485.1"/>
    <property type="molecule type" value="Genomic_DNA"/>
</dbReference>
<feature type="compositionally biased region" description="Gly residues" evidence="5">
    <location>
        <begin position="168"/>
        <end position="181"/>
    </location>
</feature>
<evidence type="ECO:0000259" key="6">
    <source>
        <dbReference type="PROSITE" id="PS51321"/>
    </source>
</evidence>
<feature type="compositionally biased region" description="Low complexity" evidence="5">
    <location>
        <begin position="930"/>
        <end position="948"/>
    </location>
</feature>
<feature type="region of interest" description="Disordered" evidence="5">
    <location>
        <begin position="408"/>
        <end position="435"/>
    </location>
</feature>
<evidence type="ECO:0000313" key="8">
    <source>
        <dbReference type="Proteomes" id="UP000601435"/>
    </source>
</evidence>
<feature type="domain" description="TFIIS central" evidence="6">
    <location>
        <begin position="1159"/>
        <end position="1269"/>
    </location>
</feature>
<dbReference type="PANTHER" id="PTHR11477:SF0">
    <property type="entry name" value="IP08861P-RELATED"/>
    <property type="match status" value="1"/>
</dbReference>
<sequence length="1356" mass="147459">MTSNGSTSCGGSQPSIFSRFREKLPDKPLLVSGAVGGPCVIFLCTPLRNGLTLGAQDKKSGIAGLYRKVFRGGTQAGWTGGLAPAVVACPQFLAVGPMYHFMNGGLMELTSASKLFCSAVASFGASLLETFLTHWVAGLASAECGSMAFEGKAKARGSPEGQNEGVRTGHGGHGGQGQGPAGPGPQRSRDNFLSAAVLGNMVSLGSDAANAGMMAVRHARIIQQLILASGNEASKAYEKWQRRGKASVFSRKDVDDLQNDVRKAGNKLQQKRRANLLQRLATDGPSAQDAFGSRRSMTETPKPEARGAGASPESRDSFASGSGSDQPGRPRSGPTSPSSSGETSTSSSSSDSGDSDEEVPGLGFMRMAGRRASFTESENPVNLVAQRRIAVRQPSLLQQPALGQLVRQSMLSPGGGPGAMLQPGQGSEARPKRQSQWGQLAGLARLLIPKEGSAGPGSSISAAPDEGRSDVEQSDTQDEGINEGRTLELTAAQRRKLPEVFGISKFRDRTTILGQQWQEPAPTLKRFHLEVAERLGLDAEAGDWDPGLTYEMSVAKLEELAERKILRHQHRAATRIQSRWRSYQIRKPLRQVILQRLAARQRLRSWIRRVIRRRRVADRMNHLRFCIQAAITIQAHIRRWRVQTQLASAKDLHRVRYRMTILSKELLGRSRKEVLTFGSQSRYNNSFVLFASVVDGTCAQRHFIRVLVFFVLCIQDMWGPGAEALLIRNFLSVMAVRSLSPWLQERLPEMRGKAGLCDVGSSLVMCTMTAPVHQLFNFLATSPEERTLGKKQRVARAAGAMGVSERPPWKMLEAPLHSALHATERRVERPTKQARLEVFQADPNSSSTRPEESTAHPSAAAVGVLQRPAEDLSSSPGRARAGSSIPTNPPSNPSGNPSNAGNPPGNPPGNPSNPPGNPPGNPPNNPPGNLPGNHHGNPSLSNSPNPSSKKARELLRQSSFEARLEAFVATNFEHEAEADELIEEAPRPPEEQARERFARRLASGVDEVSLPSLLSELQTEAPSWGSTRRLRSVALLLVYVSRSSRVCRGAFVAQGLPLLGELMTESVQVLEAGPDTERHEAGLRTVASLSCLNALAVGRATMWEHRQILGKAFDRLHRWCSQERTALAAELRAPTQSLSRRWRQQPKPAVQDTPANKALRVKVLELIRQGLEDGAGSHATVASEIEAALYALYAGASSDYRQHARMLRHNMIQPENGALRRRILTGEIGAQDLVRMDSRSLAPETLQEQRRREELEALKSVVIAEAKSSFSPAPQSFDWRDETYNPSASREEEDAGTRQAVPAFAESSAEFMEQPTPLRTTSQGAPSTPEAMATPAPEEDDEQGDDLIRHFSQRVH</sequence>
<dbReference type="OrthoDB" id="436850at2759"/>
<dbReference type="GO" id="GO:0006351">
    <property type="term" value="P:DNA-templated transcription"/>
    <property type="evidence" value="ECO:0007669"/>
    <property type="project" value="InterPro"/>
</dbReference>
<feature type="region of interest" description="Disordered" evidence="5">
    <location>
        <begin position="278"/>
        <end position="361"/>
    </location>
</feature>
<dbReference type="SUPFAM" id="SSF46942">
    <property type="entry name" value="Elongation factor TFIIS domain 2"/>
    <property type="match status" value="1"/>
</dbReference>
<feature type="region of interest" description="Disordered" evidence="5">
    <location>
        <begin position="1271"/>
        <end position="1356"/>
    </location>
</feature>
<dbReference type="InterPro" id="IPR003618">
    <property type="entry name" value="TFIIS_cen_dom"/>
</dbReference>
<feature type="compositionally biased region" description="Acidic residues" evidence="5">
    <location>
        <begin position="472"/>
        <end position="481"/>
    </location>
</feature>
<feature type="compositionally biased region" description="Low complexity" evidence="5">
    <location>
        <begin position="873"/>
        <end position="886"/>
    </location>
</feature>
<dbReference type="InterPro" id="IPR036575">
    <property type="entry name" value="TFIIS_cen_dom_sf"/>
</dbReference>
<dbReference type="PANTHER" id="PTHR11477">
    <property type="entry name" value="TRANSCRIPTION FACTOR S-II ZINC FINGER DOMAIN-CONTAINING PROTEIN"/>
    <property type="match status" value="1"/>
</dbReference>
<reference evidence="7" key="1">
    <citation type="submission" date="2021-02" db="EMBL/GenBank/DDBJ databases">
        <authorList>
            <person name="Dougan E. K."/>
            <person name="Rhodes N."/>
            <person name="Thang M."/>
            <person name="Chan C."/>
        </authorList>
    </citation>
    <scope>NUCLEOTIDE SEQUENCE</scope>
</reference>
<dbReference type="SMART" id="SM00510">
    <property type="entry name" value="TFS2M"/>
    <property type="match status" value="1"/>
</dbReference>
<evidence type="ECO:0000256" key="3">
    <source>
        <dbReference type="ARBA" id="ARBA00022833"/>
    </source>
</evidence>
<keyword evidence="2" id="KW-0863">Zinc-finger</keyword>
<gene>
    <name evidence="7" type="primary">DPOL</name>
    <name evidence="7" type="ORF">SNEC2469_LOCUS21514</name>
</gene>
<dbReference type="Gene3D" id="1.10.472.30">
    <property type="entry name" value="Transcription elongation factor S-II, central domain"/>
    <property type="match status" value="1"/>
</dbReference>
<keyword evidence="8" id="KW-1185">Reference proteome</keyword>
<dbReference type="Pfam" id="PF07500">
    <property type="entry name" value="TFIIS_M"/>
    <property type="match status" value="1"/>
</dbReference>
<protein>
    <submittedName>
        <fullName evidence="7">DPOL protein</fullName>
    </submittedName>
</protein>
<dbReference type="PROSITE" id="PS51321">
    <property type="entry name" value="TFIIS_CENTRAL"/>
    <property type="match status" value="1"/>
</dbReference>
<keyword evidence="3" id="KW-0862">Zinc</keyword>
<feature type="compositionally biased region" description="Low complexity" evidence="5">
    <location>
        <begin position="332"/>
        <end position="352"/>
    </location>
</feature>
<proteinExistence type="predicted"/>
<feature type="compositionally biased region" description="Polar residues" evidence="5">
    <location>
        <begin position="1317"/>
        <end position="1326"/>
    </location>
</feature>
<evidence type="ECO:0000256" key="2">
    <source>
        <dbReference type="ARBA" id="ARBA00022771"/>
    </source>
</evidence>
<dbReference type="GO" id="GO:0008270">
    <property type="term" value="F:zinc ion binding"/>
    <property type="evidence" value="ECO:0007669"/>
    <property type="project" value="UniProtKB-KW"/>
</dbReference>